<dbReference type="AlphaFoldDB" id="A0A0N4XWM9"/>
<protein>
    <submittedName>
        <fullName evidence="4">Ground-like domain-containing protein</fullName>
    </submittedName>
</protein>
<proteinExistence type="predicted"/>
<organism evidence="4">
    <name type="scientific">Nippostrongylus brasiliensis</name>
    <name type="common">Rat hookworm</name>
    <dbReference type="NCBI Taxonomy" id="27835"/>
    <lineage>
        <taxon>Eukaryota</taxon>
        <taxon>Metazoa</taxon>
        <taxon>Ecdysozoa</taxon>
        <taxon>Nematoda</taxon>
        <taxon>Chromadorea</taxon>
        <taxon>Rhabditida</taxon>
        <taxon>Rhabditina</taxon>
        <taxon>Rhabditomorpha</taxon>
        <taxon>Strongyloidea</taxon>
        <taxon>Heligmosomidae</taxon>
        <taxon>Nippostrongylus</taxon>
    </lineage>
</organism>
<feature type="region of interest" description="Disordered" evidence="1">
    <location>
        <begin position="54"/>
        <end position="89"/>
    </location>
</feature>
<feature type="compositionally biased region" description="Basic and acidic residues" evidence="1">
    <location>
        <begin position="59"/>
        <end position="69"/>
    </location>
</feature>
<dbReference type="EMBL" id="UYSL01019879">
    <property type="protein sequence ID" value="VDL70905.1"/>
    <property type="molecule type" value="Genomic_DNA"/>
</dbReference>
<reference evidence="4" key="1">
    <citation type="submission" date="2017-02" db="UniProtKB">
        <authorList>
            <consortium name="WormBaseParasite"/>
        </authorList>
    </citation>
    <scope>IDENTIFICATION</scope>
</reference>
<gene>
    <name evidence="2" type="ORF">NBR_LOCUS7316</name>
</gene>
<evidence type="ECO:0000313" key="3">
    <source>
        <dbReference type="Proteomes" id="UP000271162"/>
    </source>
</evidence>
<accession>A0A0N4XWM9</accession>
<reference evidence="2 3" key="2">
    <citation type="submission" date="2018-11" db="EMBL/GenBank/DDBJ databases">
        <authorList>
            <consortium name="Pathogen Informatics"/>
        </authorList>
    </citation>
    <scope>NUCLEOTIDE SEQUENCE [LARGE SCALE GENOMIC DNA]</scope>
</reference>
<dbReference type="OMA" id="CALEANG"/>
<evidence type="ECO:0000313" key="4">
    <source>
        <dbReference type="WBParaSite" id="NBR_0000731501-mRNA-1"/>
    </source>
</evidence>
<dbReference type="WBParaSite" id="NBR_0000731501-mRNA-1">
    <property type="protein sequence ID" value="NBR_0000731501-mRNA-1"/>
    <property type="gene ID" value="NBR_0000731501"/>
</dbReference>
<evidence type="ECO:0000256" key="1">
    <source>
        <dbReference type="SAM" id="MobiDB-lite"/>
    </source>
</evidence>
<keyword evidence="3" id="KW-1185">Reference proteome</keyword>
<name>A0A0N4XWM9_NIPBR</name>
<dbReference type="Proteomes" id="UP000271162">
    <property type="component" value="Unassembled WGS sequence"/>
</dbReference>
<evidence type="ECO:0000313" key="2">
    <source>
        <dbReference type="EMBL" id="VDL70905.1"/>
    </source>
</evidence>
<sequence length="89" mass="9799">MKSDALQSLDAIAKEMEHESDYVTVCHDKKITFAAEADEYCALEANGVHCAIFRPTLQHQDKADEKTGKGGDSNSQEEDATEVIIRNAN</sequence>